<dbReference type="EMBL" id="JAVDTI010000001">
    <property type="protein sequence ID" value="MDR6803735.1"/>
    <property type="molecule type" value="Genomic_DNA"/>
</dbReference>
<keyword evidence="2" id="KW-1185">Reference proteome</keyword>
<proteinExistence type="predicted"/>
<evidence type="ECO:0000313" key="1">
    <source>
        <dbReference type="EMBL" id="MDR6803735.1"/>
    </source>
</evidence>
<dbReference type="Proteomes" id="UP001264980">
    <property type="component" value="Unassembled WGS sequence"/>
</dbReference>
<gene>
    <name evidence="1" type="ORF">J2W84_000772</name>
</gene>
<sequence length="33" mass="3791">MLGINHLSHPKFRSCTLIQIVHEPALTFVVFLK</sequence>
<organism evidence="1 2">
    <name type="scientific">Dyadobacter fermentans</name>
    <dbReference type="NCBI Taxonomy" id="94254"/>
    <lineage>
        <taxon>Bacteria</taxon>
        <taxon>Pseudomonadati</taxon>
        <taxon>Bacteroidota</taxon>
        <taxon>Cytophagia</taxon>
        <taxon>Cytophagales</taxon>
        <taxon>Spirosomataceae</taxon>
        <taxon>Dyadobacter</taxon>
    </lineage>
</organism>
<evidence type="ECO:0000313" key="2">
    <source>
        <dbReference type="Proteomes" id="UP001264980"/>
    </source>
</evidence>
<reference evidence="1 2" key="1">
    <citation type="submission" date="2023-07" db="EMBL/GenBank/DDBJ databases">
        <title>Sorghum-associated microbial communities from plants grown in Nebraska, USA.</title>
        <authorList>
            <person name="Schachtman D."/>
        </authorList>
    </citation>
    <scope>NUCLEOTIDE SEQUENCE [LARGE SCALE GENOMIC DNA]</scope>
    <source>
        <strain evidence="1 2">BE57</strain>
    </source>
</reference>
<comment type="caution">
    <text evidence="1">The sequence shown here is derived from an EMBL/GenBank/DDBJ whole genome shotgun (WGS) entry which is preliminary data.</text>
</comment>
<name>A0ABU1QSK1_9BACT</name>
<accession>A0ABU1QSK1</accession>
<protein>
    <submittedName>
        <fullName evidence="1">Uncharacterized protein</fullName>
    </submittedName>
</protein>